<sequence length="445" mass="49310">MAFTPAEAEDQLKVLDDAPMATRLRNHKKTGDVKISQPQSSRAILTFAPLSADKPNQSSSDPHVKSKPSIPKKILVHNASSPLRIGQPSIPALAKKSSDSTSRKSVFATSLSRTGQPLTVDRTKKNYESKSVHLSSTCTTKQASSDQSAKNSKDSALKKSETRIPTKQASSDQSAKNSKDYALKKGETHITSCKTSQLLKNQSAKNSKDSMVKNQGIHLTSSQTSEASKDQDAKNSKNSTMKGTGILIPSSSRKSQPSKDHQVTEKKIKDFTPAKRETRSKHLTNPHSLSKDFHPKRESSLYSIRRETRQSKISISKPSPSDVKQKKEKTIPSAKPATKSELRDPMHYIRWGGFDKPRTQLTGWNCDLCEKDLANSPMDEESDHSLPPEVELVYIDYSDDEYDDFLLPEVTVLPCNHVFHSMCLQLAASEDQLTDLYCPMCSSYS</sequence>
<proteinExistence type="predicted"/>
<keyword evidence="2" id="KW-1185">Reference proteome</keyword>
<dbReference type="EMBL" id="CM039430">
    <property type="protein sequence ID" value="KAI4344322.1"/>
    <property type="molecule type" value="Genomic_DNA"/>
</dbReference>
<protein>
    <submittedName>
        <fullName evidence="1">Uncharacterized protein</fullName>
    </submittedName>
</protein>
<evidence type="ECO:0000313" key="1">
    <source>
        <dbReference type="EMBL" id="KAI4344322.1"/>
    </source>
</evidence>
<reference evidence="1 2" key="1">
    <citation type="journal article" date="2022" name="DNA Res.">
        <title>Chromosomal-level genome assembly of the orchid tree Bauhinia variegata (Leguminosae; Cercidoideae) supports the allotetraploid origin hypothesis of Bauhinia.</title>
        <authorList>
            <person name="Zhong Y."/>
            <person name="Chen Y."/>
            <person name="Zheng D."/>
            <person name="Pang J."/>
            <person name="Liu Y."/>
            <person name="Luo S."/>
            <person name="Meng S."/>
            <person name="Qian L."/>
            <person name="Wei D."/>
            <person name="Dai S."/>
            <person name="Zhou R."/>
        </authorList>
    </citation>
    <scope>NUCLEOTIDE SEQUENCE [LARGE SCALE GENOMIC DNA]</scope>
    <source>
        <strain evidence="1">BV-YZ2020</strain>
    </source>
</reference>
<dbReference type="Proteomes" id="UP000828941">
    <property type="component" value="Chromosome 5"/>
</dbReference>
<evidence type="ECO:0000313" key="2">
    <source>
        <dbReference type="Proteomes" id="UP000828941"/>
    </source>
</evidence>
<organism evidence="1 2">
    <name type="scientific">Bauhinia variegata</name>
    <name type="common">Purple orchid tree</name>
    <name type="synonym">Phanera variegata</name>
    <dbReference type="NCBI Taxonomy" id="167791"/>
    <lineage>
        <taxon>Eukaryota</taxon>
        <taxon>Viridiplantae</taxon>
        <taxon>Streptophyta</taxon>
        <taxon>Embryophyta</taxon>
        <taxon>Tracheophyta</taxon>
        <taxon>Spermatophyta</taxon>
        <taxon>Magnoliopsida</taxon>
        <taxon>eudicotyledons</taxon>
        <taxon>Gunneridae</taxon>
        <taxon>Pentapetalae</taxon>
        <taxon>rosids</taxon>
        <taxon>fabids</taxon>
        <taxon>Fabales</taxon>
        <taxon>Fabaceae</taxon>
        <taxon>Cercidoideae</taxon>
        <taxon>Cercideae</taxon>
        <taxon>Bauhiniinae</taxon>
        <taxon>Bauhinia</taxon>
    </lineage>
</organism>
<comment type="caution">
    <text evidence="1">The sequence shown here is derived from an EMBL/GenBank/DDBJ whole genome shotgun (WGS) entry which is preliminary data.</text>
</comment>
<name>A0ACB9P6B2_BAUVA</name>
<gene>
    <name evidence="1" type="ORF">L6164_011564</name>
</gene>
<accession>A0ACB9P6B2</accession>